<accession>R0LF44</accession>
<organism evidence="1 2">
    <name type="scientific">Anas platyrhynchos</name>
    <name type="common">Mallard</name>
    <name type="synonym">Anas boschas</name>
    <dbReference type="NCBI Taxonomy" id="8839"/>
    <lineage>
        <taxon>Eukaryota</taxon>
        <taxon>Metazoa</taxon>
        <taxon>Chordata</taxon>
        <taxon>Craniata</taxon>
        <taxon>Vertebrata</taxon>
        <taxon>Euteleostomi</taxon>
        <taxon>Archelosauria</taxon>
        <taxon>Archosauria</taxon>
        <taxon>Dinosauria</taxon>
        <taxon>Saurischia</taxon>
        <taxon>Theropoda</taxon>
        <taxon>Coelurosauria</taxon>
        <taxon>Aves</taxon>
        <taxon>Neognathae</taxon>
        <taxon>Galloanserae</taxon>
        <taxon>Anseriformes</taxon>
        <taxon>Anatidae</taxon>
        <taxon>Anatinae</taxon>
        <taxon>Anas</taxon>
    </lineage>
</organism>
<dbReference type="EMBL" id="KB742802">
    <property type="protein sequence ID" value="EOB04269.1"/>
    <property type="molecule type" value="Genomic_DNA"/>
</dbReference>
<protein>
    <submittedName>
        <fullName evidence="1">Uncharacterized protein</fullName>
    </submittedName>
</protein>
<dbReference type="Proteomes" id="UP000296049">
    <property type="component" value="Unassembled WGS sequence"/>
</dbReference>
<evidence type="ECO:0000313" key="2">
    <source>
        <dbReference type="Proteomes" id="UP000296049"/>
    </source>
</evidence>
<gene>
    <name evidence="1" type="ORF">Anapl_06264</name>
</gene>
<reference evidence="2" key="1">
    <citation type="journal article" date="2013" name="Nat. Genet.">
        <title>The duck genome and transcriptome provide insight into an avian influenza virus reservoir species.</title>
        <authorList>
            <person name="Huang Y."/>
            <person name="Li Y."/>
            <person name="Burt D.W."/>
            <person name="Chen H."/>
            <person name="Zhang Y."/>
            <person name="Qian W."/>
            <person name="Kim H."/>
            <person name="Gan S."/>
            <person name="Zhao Y."/>
            <person name="Li J."/>
            <person name="Yi K."/>
            <person name="Feng H."/>
            <person name="Zhu P."/>
            <person name="Li B."/>
            <person name="Liu Q."/>
            <person name="Fairley S."/>
            <person name="Magor K.E."/>
            <person name="Du Z."/>
            <person name="Hu X."/>
            <person name="Goodman L."/>
            <person name="Tafer H."/>
            <person name="Vignal A."/>
            <person name="Lee T."/>
            <person name="Kim K.W."/>
            <person name="Sheng Z."/>
            <person name="An Y."/>
            <person name="Searle S."/>
            <person name="Herrero J."/>
            <person name="Groenen M.A."/>
            <person name="Crooijmans R.P."/>
            <person name="Faraut T."/>
            <person name="Cai Q."/>
            <person name="Webster R.G."/>
            <person name="Aldridge J.R."/>
            <person name="Warren W.C."/>
            <person name="Bartschat S."/>
            <person name="Kehr S."/>
            <person name="Marz M."/>
            <person name="Stadler P.F."/>
            <person name="Smith J."/>
            <person name="Kraus R.H."/>
            <person name="Zhao Y."/>
            <person name="Ren L."/>
            <person name="Fei J."/>
            <person name="Morisson M."/>
            <person name="Kaiser P."/>
            <person name="Griffin D.K."/>
            <person name="Rao M."/>
            <person name="Pitel F."/>
            <person name="Wang J."/>
            <person name="Li N."/>
        </authorList>
    </citation>
    <scope>NUCLEOTIDE SEQUENCE [LARGE SCALE GENOMIC DNA]</scope>
</reference>
<dbReference type="AlphaFoldDB" id="R0LF44"/>
<name>R0LF44_ANAPL</name>
<proteinExistence type="predicted"/>
<evidence type="ECO:0000313" key="1">
    <source>
        <dbReference type="EMBL" id="EOB04269.1"/>
    </source>
</evidence>
<sequence length="155" mass="16241">MGCWWLGIRSDAGRASLRQAAILLVPLEGKSNSSLQRAKGLLLCALRSSSVLPLLHRASSQALAAPSFLPATTPCLGKRASIPPQHSTAHEAEAGKCGTRAPGAGWLTEITPNIERLGSDGLAAVGLLGSQCRNREDARMLTECLDPHSTGHVSL</sequence>
<keyword evidence="2" id="KW-1185">Reference proteome</keyword>